<dbReference type="RefSeq" id="WP_270140007.1">
    <property type="nucleotide sequence ID" value="NZ_CP115450.1"/>
</dbReference>
<accession>A0ABY7PXE5</accession>
<evidence type="ECO:0000313" key="2">
    <source>
        <dbReference type="EMBL" id="WBP84636.1"/>
    </source>
</evidence>
<keyword evidence="3" id="KW-1185">Reference proteome</keyword>
<evidence type="ECO:0000256" key="1">
    <source>
        <dbReference type="SAM" id="Coils"/>
    </source>
</evidence>
<proteinExistence type="predicted"/>
<reference evidence="3" key="1">
    <citation type="submission" date="2022-12" db="EMBL/GenBank/DDBJ databases">
        <authorList>
            <person name="Mo P."/>
        </authorList>
    </citation>
    <scope>NUCLEOTIDE SEQUENCE [LARGE SCALE GENOMIC DNA]</scope>
    <source>
        <strain evidence="3">HUAS 3-15</strain>
    </source>
</reference>
<dbReference type="Proteomes" id="UP001212821">
    <property type="component" value="Chromosome"/>
</dbReference>
<organism evidence="2 3">
    <name type="scientific">Kitasatospora cathayae</name>
    <dbReference type="NCBI Taxonomy" id="3004092"/>
    <lineage>
        <taxon>Bacteria</taxon>
        <taxon>Bacillati</taxon>
        <taxon>Actinomycetota</taxon>
        <taxon>Actinomycetes</taxon>
        <taxon>Kitasatosporales</taxon>
        <taxon>Streptomycetaceae</taxon>
        <taxon>Kitasatospora</taxon>
    </lineage>
</organism>
<protein>
    <submittedName>
        <fullName evidence="2">Uncharacterized protein</fullName>
    </submittedName>
</protein>
<keyword evidence="1" id="KW-0175">Coiled coil</keyword>
<dbReference type="EMBL" id="CP115450">
    <property type="protein sequence ID" value="WBP84636.1"/>
    <property type="molecule type" value="Genomic_DNA"/>
</dbReference>
<name>A0ABY7PXE5_9ACTN</name>
<feature type="coiled-coil region" evidence="1">
    <location>
        <begin position="16"/>
        <end position="43"/>
    </location>
</feature>
<sequence length="180" mass="18782">MTGRAGGTDALAPVRAELLRAARADAEQALAEAHRDAEHALAAARAEAAAVLDRAVRAGTEEGRKAAAEAVGRATRAARARELAAQGEAYAELCHRVAERVRERYESEPGAAESLARRARDLLGPDARITAHPDGGLLATAPGRLVDLGLPALVRHGLDRLGPEAGTLWQPDDGEGRRGG</sequence>
<evidence type="ECO:0000313" key="3">
    <source>
        <dbReference type="Proteomes" id="UP001212821"/>
    </source>
</evidence>
<gene>
    <name evidence="2" type="ORF">O1G21_01400</name>
</gene>